<feature type="compositionally biased region" description="Polar residues" evidence="7">
    <location>
        <begin position="170"/>
        <end position="182"/>
    </location>
</feature>
<dbReference type="SUPFAM" id="SSF55811">
    <property type="entry name" value="Nudix"/>
    <property type="match status" value="1"/>
</dbReference>
<evidence type="ECO:0000256" key="4">
    <source>
        <dbReference type="ARBA" id="ARBA00022801"/>
    </source>
</evidence>
<organism evidence="9 10">
    <name type="scientific">Myriangium duriaei CBS 260.36</name>
    <dbReference type="NCBI Taxonomy" id="1168546"/>
    <lineage>
        <taxon>Eukaryota</taxon>
        <taxon>Fungi</taxon>
        <taxon>Dikarya</taxon>
        <taxon>Ascomycota</taxon>
        <taxon>Pezizomycotina</taxon>
        <taxon>Dothideomycetes</taxon>
        <taxon>Dothideomycetidae</taxon>
        <taxon>Myriangiales</taxon>
        <taxon>Myriangiaceae</taxon>
        <taxon>Myriangium</taxon>
    </lineage>
</organism>
<gene>
    <name evidence="9" type="ORF">K461DRAFT_279140</name>
</gene>
<feature type="region of interest" description="Disordered" evidence="7">
    <location>
        <begin position="169"/>
        <end position="199"/>
    </location>
</feature>
<evidence type="ECO:0000256" key="6">
    <source>
        <dbReference type="ARBA" id="ARBA00023211"/>
    </source>
</evidence>
<evidence type="ECO:0000313" key="9">
    <source>
        <dbReference type="EMBL" id="KAF2151655.1"/>
    </source>
</evidence>
<keyword evidence="5" id="KW-0460">Magnesium</keyword>
<keyword evidence="4" id="KW-0378">Hydrolase</keyword>
<dbReference type="OrthoDB" id="1695362at2759"/>
<evidence type="ECO:0000256" key="7">
    <source>
        <dbReference type="SAM" id="MobiDB-lite"/>
    </source>
</evidence>
<evidence type="ECO:0000256" key="2">
    <source>
        <dbReference type="ARBA" id="ARBA00001946"/>
    </source>
</evidence>
<dbReference type="CDD" id="cd18870">
    <property type="entry name" value="NUDIX_AcylCoAdiphos_Nudt19"/>
    <property type="match status" value="1"/>
</dbReference>
<comment type="cofactor">
    <cofactor evidence="1">
        <name>Mn(2+)</name>
        <dbReference type="ChEBI" id="CHEBI:29035"/>
    </cofactor>
</comment>
<dbReference type="Pfam" id="PF00293">
    <property type="entry name" value="NUDIX"/>
    <property type="match status" value="1"/>
</dbReference>
<dbReference type="InterPro" id="IPR039121">
    <property type="entry name" value="NUDT19"/>
</dbReference>
<dbReference type="GO" id="GO:0016818">
    <property type="term" value="F:hydrolase activity, acting on acid anhydrides, in phosphorus-containing anhydrides"/>
    <property type="evidence" value="ECO:0007669"/>
    <property type="project" value="InterPro"/>
</dbReference>
<dbReference type="InterPro" id="IPR000086">
    <property type="entry name" value="NUDIX_hydrolase_dom"/>
</dbReference>
<sequence>MPAKEKKQPTVPRPSSSVIVISPENQVLLLHRVRTSSSFPSAHVFPGGNLSTFHDGEIPSPEDPSRHQDSEAYRTAAIRETFEESGILLAKNNGFGRLIEVKDAEREEGRRLVHSNKVEFRKWLAAKGGRPDIDNLIPFTRWVTPTNVPKRFTTQMYIYLLPLSHDKSTTLKGSNESNTDSEGGSEVVIPDPTHDGGKEHTAARFLPPSKWLQLAQSGRIIMFPPQFFLLHLISPFLSPEGAGKSVASYDERQAQRKAMLEFVRGGNPPWAEQVISPIALPPSHGGKRPDGRIALGLDKPGPELKGLRKGEPDHCVLVEFKKEGPRRLEVRTRKSVLEEGRTESKL</sequence>
<keyword evidence="3" id="KW-0479">Metal-binding</keyword>
<dbReference type="PANTHER" id="PTHR12318:SF0">
    <property type="entry name" value="ACYL-COENZYME A DIPHOSPHATASE NUDT19"/>
    <property type="match status" value="1"/>
</dbReference>
<dbReference type="Proteomes" id="UP000799439">
    <property type="component" value="Unassembled WGS sequence"/>
</dbReference>
<feature type="domain" description="Nudix hydrolase" evidence="8">
    <location>
        <begin position="11"/>
        <end position="228"/>
    </location>
</feature>
<evidence type="ECO:0000256" key="1">
    <source>
        <dbReference type="ARBA" id="ARBA00001936"/>
    </source>
</evidence>
<evidence type="ECO:0000256" key="5">
    <source>
        <dbReference type="ARBA" id="ARBA00022842"/>
    </source>
</evidence>
<evidence type="ECO:0000259" key="8">
    <source>
        <dbReference type="PROSITE" id="PS51462"/>
    </source>
</evidence>
<keyword evidence="10" id="KW-1185">Reference proteome</keyword>
<evidence type="ECO:0000256" key="3">
    <source>
        <dbReference type="ARBA" id="ARBA00022723"/>
    </source>
</evidence>
<dbReference type="PANTHER" id="PTHR12318">
    <property type="entry name" value="TESTOSTERONE-REGULATED PROTEIN RP2"/>
    <property type="match status" value="1"/>
</dbReference>
<comment type="cofactor">
    <cofactor evidence="2">
        <name>Mg(2+)</name>
        <dbReference type="ChEBI" id="CHEBI:18420"/>
    </cofactor>
</comment>
<dbReference type="PROSITE" id="PS51462">
    <property type="entry name" value="NUDIX"/>
    <property type="match status" value="1"/>
</dbReference>
<dbReference type="AlphaFoldDB" id="A0A9P4J040"/>
<accession>A0A9P4J040</accession>
<dbReference type="GO" id="GO:0046872">
    <property type="term" value="F:metal ion binding"/>
    <property type="evidence" value="ECO:0007669"/>
    <property type="project" value="UniProtKB-KW"/>
</dbReference>
<keyword evidence="6" id="KW-0464">Manganese</keyword>
<dbReference type="GO" id="GO:0005739">
    <property type="term" value="C:mitochondrion"/>
    <property type="evidence" value="ECO:0007669"/>
    <property type="project" value="TreeGrafter"/>
</dbReference>
<comment type="caution">
    <text evidence="9">The sequence shown here is derived from an EMBL/GenBank/DDBJ whole genome shotgun (WGS) entry which is preliminary data.</text>
</comment>
<dbReference type="Gene3D" id="3.90.79.10">
    <property type="entry name" value="Nucleoside Triphosphate Pyrophosphohydrolase"/>
    <property type="match status" value="1"/>
</dbReference>
<proteinExistence type="predicted"/>
<reference evidence="9" key="1">
    <citation type="journal article" date="2020" name="Stud. Mycol.">
        <title>101 Dothideomycetes genomes: a test case for predicting lifestyles and emergence of pathogens.</title>
        <authorList>
            <person name="Haridas S."/>
            <person name="Albert R."/>
            <person name="Binder M."/>
            <person name="Bloem J."/>
            <person name="Labutti K."/>
            <person name="Salamov A."/>
            <person name="Andreopoulos B."/>
            <person name="Baker S."/>
            <person name="Barry K."/>
            <person name="Bills G."/>
            <person name="Bluhm B."/>
            <person name="Cannon C."/>
            <person name="Castanera R."/>
            <person name="Culley D."/>
            <person name="Daum C."/>
            <person name="Ezra D."/>
            <person name="Gonzalez J."/>
            <person name="Henrissat B."/>
            <person name="Kuo A."/>
            <person name="Liang C."/>
            <person name="Lipzen A."/>
            <person name="Lutzoni F."/>
            <person name="Magnuson J."/>
            <person name="Mondo S."/>
            <person name="Nolan M."/>
            <person name="Ohm R."/>
            <person name="Pangilinan J."/>
            <person name="Park H.-J."/>
            <person name="Ramirez L."/>
            <person name="Alfaro M."/>
            <person name="Sun H."/>
            <person name="Tritt A."/>
            <person name="Yoshinaga Y."/>
            <person name="Zwiers L.-H."/>
            <person name="Turgeon B."/>
            <person name="Goodwin S."/>
            <person name="Spatafora J."/>
            <person name="Crous P."/>
            <person name="Grigoriev I."/>
        </authorList>
    </citation>
    <scope>NUCLEOTIDE SEQUENCE</scope>
    <source>
        <strain evidence="9">CBS 260.36</strain>
    </source>
</reference>
<evidence type="ECO:0000313" key="10">
    <source>
        <dbReference type="Proteomes" id="UP000799439"/>
    </source>
</evidence>
<name>A0A9P4J040_9PEZI</name>
<dbReference type="InterPro" id="IPR015797">
    <property type="entry name" value="NUDIX_hydrolase-like_dom_sf"/>
</dbReference>
<dbReference type="EMBL" id="ML996087">
    <property type="protein sequence ID" value="KAF2151655.1"/>
    <property type="molecule type" value="Genomic_DNA"/>
</dbReference>
<protein>
    <recommendedName>
        <fullName evidence="8">Nudix hydrolase domain-containing protein</fullName>
    </recommendedName>
</protein>